<dbReference type="EMBL" id="QJTK01000002">
    <property type="protein sequence ID" value="PYF12019.1"/>
    <property type="molecule type" value="Genomic_DNA"/>
</dbReference>
<organism evidence="1 2">
    <name type="scientific">Rhodobacter viridis</name>
    <dbReference type="NCBI Taxonomy" id="1054202"/>
    <lineage>
        <taxon>Bacteria</taxon>
        <taxon>Pseudomonadati</taxon>
        <taxon>Pseudomonadota</taxon>
        <taxon>Alphaproteobacteria</taxon>
        <taxon>Rhodobacterales</taxon>
        <taxon>Rhodobacter group</taxon>
        <taxon>Rhodobacter</taxon>
    </lineage>
</organism>
<reference evidence="1 2" key="1">
    <citation type="submission" date="2018-06" db="EMBL/GenBank/DDBJ databases">
        <title>Genomic Encyclopedia of Type Strains, Phase III (KMG-III): the genomes of soil and plant-associated and newly described type strains.</title>
        <authorList>
            <person name="Whitman W."/>
        </authorList>
    </citation>
    <scope>NUCLEOTIDE SEQUENCE [LARGE SCALE GENOMIC DNA]</scope>
    <source>
        <strain evidence="1 2">JA737</strain>
    </source>
</reference>
<protein>
    <recommendedName>
        <fullName evidence="3">DUF3077 domain-containing protein</fullName>
    </recommendedName>
</protein>
<evidence type="ECO:0000313" key="1">
    <source>
        <dbReference type="EMBL" id="PYF12019.1"/>
    </source>
</evidence>
<sequence length="78" mass="8101">MLDLKNLTGKPAWATADEAATLVSGLIRTARLAAENTTSGGNQADRDVGIASTLEVAEMLMRIVMEGTEGLAEEPAQG</sequence>
<dbReference type="Proteomes" id="UP000247727">
    <property type="component" value="Unassembled WGS sequence"/>
</dbReference>
<gene>
    <name evidence="1" type="ORF">C8J30_102334</name>
</gene>
<evidence type="ECO:0000313" key="2">
    <source>
        <dbReference type="Proteomes" id="UP000247727"/>
    </source>
</evidence>
<accession>A0A318U1L0</accession>
<evidence type="ECO:0008006" key="3">
    <source>
        <dbReference type="Google" id="ProtNLM"/>
    </source>
</evidence>
<proteinExistence type="predicted"/>
<dbReference type="RefSeq" id="WP_110804605.1">
    <property type="nucleotide sequence ID" value="NZ_QJTK01000002.1"/>
</dbReference>
<keyword evidence="2" id="KW-1185">Reference proteome</keyword>
<comment type="caution">
    <text evidence="1">The sequence shown here is derived from an EMBL/GenBank/DDBJ whole genome shotgun (WGS) entry which is preliminary data.</text>
</comment>
<dbReference type="AlphaFoldDB" id="A0A318U1L0"/>
<name>A0A318U1L0_9RHOB</name>